<dbReference type="PANTHER" id="PTHR43464:SF19">
    <property type="entry name" value="UBIQUINONE BIOSYNTHESIS O-METHYLTRANSFERASE, MITOCHONDRIAL"/>
    <property type="match status" value="1"/>
</dbReference>
<comment type="caution">
    <text evidence="4">The sequence shown here is derived from an EMBL/GenBank/DDBJ whole genome shotgun (WGS) entry which is preliminary data.</text>
</comment>
<name>A0A8J6Y037_9BACT</name>
<organism evidence="4 5">
    <name type="scientific">Candidatus Polarisedimenticola svalbardensis</name>
    <dbReference type="NCBI Taxonomy" id="2886004"/>
    <lineage>
        <taxon>Bacteria</taxon>
        <taxon>Pseudomonadati</taxon>
        <taxon>Acidobacteriota</taxon>
        <taxon>Candidatus Polarisedimenticolia</taxon>
        <taxon>Candidatus Polarisedimenticolales</taxon>
        <taxon>Candidatus Polarisedimenticolaceae</taxon>
        <taxon>Candidatus Polarisedimenticola</taxon>
    </lineage>
</organism>
<proteinExistence type="predicted"/>
<evidence type="ECO:0000256" key="1">
    <source>
        <dbReference type="ARBA" id="ARBA00022603"/>
    </source>
</evidence>
<reference evidence="4 5" key="1">
    <citation type="submission" date="2020-08" db="EMBL/GenBank/DDBJ databases">
        <title>Acidobacteriota in marine sediments use diverse sulfur dissimilation pathways.</title>
        <authorList>
            <person name="Wasmund K."/>
        </authorList>
    </citation>
    <scope>NUCLEOTIDE SEQUENCE [LARGE SCALE GENOMIC DNA]</scope>
    <source>
        <strain evidence="4">MAG AM4</strain>
    </source>
</reference>
<dbReference type="Proteomes" id="UP000648239">
    <property type="component" value="Unassembled WGS sequence"/>
</dbReference>
<dbReference type="Gene3D" id="3.40.50.150">
    <property type="entry name" value="Vaccinia Virus protein VP39"/>
    <property type="match status" value="1"/>
</dbReference>
<dbReference type="CDD" id="cd02440">
    <property type="entry name" value="AdoMet_MTases"/>
    <property type="match status" value="1"/>
</dbReference>
<evidence type="ECO:0000313" key="5">
    <source>
        <dbReference type="Proteomes" id="UP000648239"/>
    </source>
</evidence>
<protein>
    <submittedName>
        <fullName evidence="4">Class I SAM-dependent methyltransferase</fullName>
    </submittedName>
</protein>
<dbReference type="AlphaFoldDB" id="A0A8J6Y037"/>
<dbReference type="GO" id="GO:0032259">
    <property type="term" value="P:methylation"/>
    <property type="evidence" value="ECO:0007669"/>
    <property type="project" value="UniProtKB-KW"/>
</dbReference>
<keyword evidence="3" id="KW-0949">S-adenosyl-L-methionine</keyword>
<dbReference type="PANTHER" id="PTHR43464">
    <property type="entry name" value="METHYLTRANSFERASE"/>
    <property type="match status" value="1"/>
</dbReference>
<dbReference type="EMBL" id="JACXWD010000018">
    <property type="protein sequence ID" value="MBD3867907.1"/>
    <property type="molecule type" value="Genomic_DNA"/>
</dbReference>
<dbReference type="InterPro" id="IPR029063">
    <property type="entry name" value="SAM-dependent_MTases_sf"/>
</dbReference>
<keyword evidence="1 4" id="KW-0489">Methyltransferase</keyword>
<dbReference type="SUPFAM" id="SSF53335">
    <property type="entry name" value="S-adenosyl-L-methionine-dependent methyltransferases"/>
    <property type="match status" value="1"/>
</dbReference>
<evidence type="ECO:0000256" key="2">
    <source>
        <dbReference type="ARBA" id="ARBA00022679"/>
    </source>
</evidence>
<sequence length="230" mass="26120">MEYLTEFIQLFKVAPRKARVLDIGCGSGFYADFWKNYDIEHYTGVDVSPAAITRLQDRHPYYRFQVQDISHALPDSMLARPYDIVTCFDVLYHIVNDQLFEKSVANIGRLIKPGGYFLAFEQFSRQSYSPSAHVKFRNRSAYSDGFTASRLSVVHSRHLFQLLVPPLFGTQLLDVPIAGIYKLAGQMTISSESFGRFAGRSLLGLDRVLLRCGSRLPNNEFICFQADPDA</sequence>
<accession>A0A8J6Y037</accession>
<gene>
    <name evidence="4" type="ORF">IFK94_07275</name>
</gene>
<evidence type="ECO:0000256" key="3">
    <source>
        <dbReference type="ARBA" id="ARBA00022691"/>
    </source>
</evidence>
<dbReference type="GO" id="GO:0008168">
    <property type="term" value="F:methyltransferase activity"/>
    <property type="evidence" value="ECO:0007669"/>
    <property type="project" value="UniProtKB-KW"/>
</dbReference>
<evidence type="ECO:0000313" key="4">
    <source>
        <dbReference type="EMBL" id="MBD3867907.1"/>
    </source>
</evidence>
<dbReference type="Pfam" id="PF13489">
    <property type="entry name" value="Methyltransf_23"/>
    <property type="match status" value="1"/>
</dbReference>
<keyword evidence="2" id="KW-0808">Transferase</keyword>